<accession>A0A9N8HA46</accession>
<proteinExistence type="predicted"/>
<feature type="compositionally biased region" description="Low complexity" evidence="1">
    <location>
        <begin position="300"/>
        <end position="312"/>
    </location>
</feature>
<dbReference type="AlphaFoldDB" id="A0A9N8HA46"/>
<evidence type="ECO:0000313" key="2">
    <source>
        <dbReference type="EMBL" id="CAB9506801.1"/>
    </source>
</evidence>
<dbReference type="EMBL" id="CAICTM010000278">
    <property type="protein sequence ID" value="CAB9506801.1"/>
    <property type="molecule type" value="Genomic_DNA"/>
</dbReference>
<organism evidence="2 3">
    <name type="scientific">Seminavis robusta</name>
    <dbReference type="NCBI Taxonomy" id="568900"/>
    <lineage>
        <taxon>Eukaryota</taxon>
        <taxon>Sar</taxon>
        <taxon>Stramenopiles</taxon>
        <taxon>Ochrophyta</taxon>
        <taxon>Bacillariophyta</taxon>
        <taxon>Bacillariophyceae</taxon>
        <taxon>Bacillariophycidae</taxon>
        <taxon>Naviculales</taxon>
        <taxon>Naviculaceae</taxon>
        <taxon>Seminavis</taxon>
    </lineage>
</organism>
<dbReference type="Proteomes" id="UP001153069">
    <property type="component" value="Unassembled WGS sequence"/>
</dbReference>
<feature type="region of interest" description="Disordered" evidence="1">
    <location>
        <begin position="126"/>
        <end position="156"/>
    </location>
</feature>
<feature type="compositionally biased region" description="Basic residues" evidence="1">
    <location>
        <begin position="137"/>
        <end position="146"/>
    </location>
</feature>
<evidence type="ECO:0000256" key="1">
    <source>
        <dbReference type="SAM" id="MobiDB-lite"/>
    </source>
</evidence>
<keyword evidence="3" id="KW-1185">Reference proteome</keyword>
<reference evidence="2" key="1">
    <citation type="submission" date="2020-06" db="EMBL/GenBank/DDBJ databases">
        <authorList>
            <consortium name="Plant Systems Biology data submission"/>
        </authorList>
    </citation>
    <scope>NUCLEOTIDE SEQUENCE</scope>
    <source>
        <strain evidence="2">D6</strain>
    </source>
</reference>
<feature type="compositionally biased region" description="Polar residues" evidence="1">
    <location>
        <begin position="250"/>
        <end position="264"/>
    </location>
</feature>
<protein>
    <submittedName>
        <fullName evidence="2">Uncharacterized protein</fullName>
    </submittedName>
</protein>
<feature type="region of interest" description="Disordered" evidence="1">
    <location>
        <begin position="289"/>
        <end position="312"/>
    </location>
</feature>
<name>A0A9N8HA46_9STRA</name>
<sequence>MVILGEPFGSFVCVGRDTVNTESLILPCFQPLTIYSVFVLTVAVRTLFLSIMVLNNPFEYQSEQISVDHLLASSERSIFFHLRANFGRSVSSQATGKYGTTTDDDETSHTARESIASFAEETRHSMAMKRWQEPSSHHHRGSSHHHRDSDRTQKSQSNVSFANDLVFSNSSHDPKGTRPSDASFGLEELARMQNSKVSFADVLVEEMTPLTSKADNDGNRSHAATFMTKGPGVKGFLRSLSDGSRGSGKTFRTVSKHASNSSTDLDAAGPRSILRRSWTSGSSSLTFPLPDTELEHDEPSVTSFVSSSSGTW</sequence>
<gene>
    <name evidence="2" type="ORF">SEMRO_279_G106850.1</name>
</gene>
<evidence type="ECO:0000313" key="3">
    <source>
        <dbReference type="Proteomes" id="UP001153069"/>
    </source>
</evidence>
<feature type="region of interest" description="Disordered" evidence="1">
    <location>
        <begin position="238"/>
        <end position="268"/>
    </location>
</feature>
<comment type="caution">
    <text evidence="2">The sequence shown here is derived from an EMBL/GenBank/DDBJ whole genome shotgun (WGS) entry which is preliminary data.</text>
</comment>
<feature type="compositionally biased region" description="Basic and acidic residues" evidence="1">
    <location>
        <begin position="126"/>
        <end position="136"/>
    </location>
</feature>
<feature type="compositionally biased region" description="Low complexity" evidence="1">
    <location>
        <begin position="238"/>
        <end position="248"/>
    </location>
</feature>